<evidence type="ECO:0000313" key="1">
    <source>
        <dbReference type="EMBL" id="PJD79296.1"/>
    </source>
</evidence>
<dbReference type="Proteomes" id="UP000229974">
    <property type="component" value="Unassembled WGS sequence"/>
</dbReference>
<accession>A0A2J0PU07</accession>
<evidence type="ECO:0000313" key="2">
    <source>
        <dbReference type="Proteomes" id="UP000229974"/>
    </source>
</evidence>
<reference evidence="1 2" key="1">
    <citation type="journal article" date="2017" name="J. Antimicrob. Chemother.">
        <title>Characterization of the population structure, drug resistance mechanisms and plasmids of the community-associated Enterobacter cloacae complex in China.</title>
        <authorList>
            <person name="Zhou K."/>
            <person name="Yu W."/>
            <person name="Cao X."/>
            <person name="Shen P."/>
            <person name="Lu H."/>
            <person name="Luo Q."/>
            <person name="Rossen J.W.A."/>
            <person name="Xiao Y."/>
        </authorList>
    </citation>
    <scope>NUCLEOTIDE SEQUENCE [LARGE SCALE GENOMIC DNA]</scope>
    <source>
        <strain evidence="1 2">ECC904</strain>
    </source>
</reference>
<protein>
    <submittedName>
        <fullName evidence="1">Uncharacterized protein</fullName>
    </submittedName>
</protein>
<gene>
    <name evidence="1" type="ORF">B9Q30_23395</name>
</gene>
<name>A0A2J0PU07_9ENTR</name>
<sequence length="73" mass="8481">MKTWCPEADSPRNVNPSTHLTRACIFTHSNVAFFMTDYVYVTFLATEGDLRHAEARHQETRGESYAKTLWMLQ</sequence>
<dbReference type="AlphaFoldDB" id="A0A2J0PU07"/>
<organism evidence="1 2">
    <name type="scientific">Enterobacter hormaechei</name>
    <dbReference type="NCBI Taxonomy" id="158836"/>
    <lineage>
        <taxon>Bacteria</taxon>
        <taxon>Pseudomonadati</taxon>
        <taxon>Pseudomonadota</taxon>
        <taxon>Gammaproteobacteria</taxon>
        <taxon>Enterobacterales</taxon>
        <taxon>Enterobacteriaceae</taxon>
        <taxon>Enterobacter</taxon>
        <taxon>Enterobacter cloacae complex</taxon>
    </lineage>
</organism>
<dbReference type="EMBL" id="NEEW01000015">
    <property type="protein sequence ID" value="PJD79296.1"/>
    <property type="molecule type" value="Genomic_DNA"/>
</dbReference>
<comment type="caution">
    <text evidence="1">The sequence shown here is derived from an EMBL/GenBank/DDBJ whole genome shotgun (WGS) entry which is preliminary data.</text>
</comment>
<proteinExistence type="predicted"/>